<evidence type="ECO:0000313" key="2">
    <source>
        <dbReference type="Proteomes" id="UP001241758"/>
    </source>
</evidence>
<sequence>MDTHDPSRQAAAMVPRWATSEAGATVADAVEYLDHNEYGIALDILTELGDAYAAETSFWNLLAAAAAEMNLHRTKAWCHWRAAETLHGIIRADLQLLSPAQPGARKTPIPGDGILRPLWNIGIIMPEGHPDLRVARIWVERAPELEPGACGPIRLAPLSPEGWRHLRPGDQITMHEQAPPAGTATITQATFPADKADRLH</sequence>
<dbReference type="RefSeq" id="WP_282761590.1">
    <property type="nucleotide sequence ID" value="NZ_JASCTH010000012.1"/>
</dbReference>
<accession>A0ABT6WM35</accession>
<name>A0ABT6WM35_9ACTN</name>
<gene>
    <name evidence="1" type="ORF">QLQ12_19275</name>
</gene>
<protein>
    <submittedName>
        <fullName evidence="1">Uncharacterized protein</fullName>
    </submittedName>
</protein>
<evidence type="ECO:0000313" key="1">
    <source>
        <dbReference type="EMBL" id="MDI6100756.1"/>
    </source>
</evidence>
<dbReference type="Proteomes" id="UP001241758">
    <property type="component" value="Unassembled WGS sequence"/>
</dbReference>
<proteinExistence type="predicted"/>
<comment type="caution">
    <text evidence="1">The sequence shown here is derived from an EMBL/GenBank/DDBJ whole genome shotgun (WGS) entry which is preliminary data.</text>
</comment>
<organism evidence="1 2">
    <name type="scientific">Actinoplanes sandaracinus</name>
    <dbReference type="NCBI Taxonomy" id="3045177"/>
    <lineage>
        <taxon>Bacteria</taxon>
        <taxon>Bacillati</taxon>
        <taxon>Actinomycetota</taxon>
        <taxon>Actinomycetes</taxon>
        <taxon>Micromonosporales</taxon>
        <taxon>Micromonosporaceae</taxon>
        <taxon>Actinoplanes</taxon>
    </lineage>
</organism>
<keyword evidence="2" id="KW-1185">Reference proteome</keyword>
<reference evidence="1 2" key="1">
    <citation type="submission" date="2023-05" db="EMBL/GenBank/DDBJ databases">
        <title>Actinoplanes sp. NEAU-A12 genome sequencing.</title>
        <authorList>
            <person name="Wang Z.-S."/>
        </authorList>
    </citation>
    <scope>NUCLEOTIDE SEQUENCE [LARGE SCALE GENOMIC DNA]</scope>
    <source>
        <strain evidence="1 2">NEAU-A12</strain>
    </source>
</reference>
<dbReference type="EMBL" id="JASCTH010000012">
    <property type="protein sequence ID" value="MDI6100756.1"/>
    <property type="molecule type" value="Genomic_DNA"/>
</dbReference>